<dbReference type="RefSeq" id="WP_133326875.1">
    <property type="nucleotide sequence ID" value="NZ_SMYL01000002.1"/>
</dbReference>
<evidence type="ECO:0000256" key="1">
    <source>
        <dbReference type="ARBA" id="ARBA00022679"/>
    </source>
</evidence>
<keyword evidence="6" id="KW-1185">Reference proteome</keyword>
<dbReference type="InterPro" id="IPR017557">
    <property type="entry name" value="Holo-ACP_synthase"/>
</dbReference>
<reference evidence="5 6" key="1">
    <citation type="submission" date="2019-03" db="EMBL/GenBank/DDBJ databases">
        <title>Sapientia aquatica gen. nov., sp. nov., isolated from a crater lake.</title>
        <authorList>
            <person name="Felfoldi T."/>
            <person name="Szabo A."/>
            <person name="Toth E."/>
            <person name="Schumann P."/>
            <person name="Keki Z."/>
            <person name="Marialigeti K."/>
            <person name="Mathe I."/>
        </authorList>
    </citation>
    <scope>NUCLEOTIDE SEQUENCE [LARGE SCALE GENOMIC DNA]</scope>
    <source>
        <strain evidence="5 6">SA-152</strain>
    </source>
</reference>
<dbReference type="GO" id="GO:0016779">
    <property type="term" value="F:nucleotidyltransferase activity"/>
    <property type="evidence" value="ECO:0007669"/>
    <property type="project" value="UniProtKB-KW"/>
</dbReference>
<feature type="domain" description="Phosphoribosyl-dephospho-CoA transferase MdcG N-terminal" evidence="4">
    <location>
        <begin position="8"/>
        <end position="82"/>
    </location>
</feature>
<dbReference type="EMBL" id="SMYL01000002">
    <property type="protein sequence ID" value="TDK67532.1"/>
    <property type="molecule type" value="Genomic_DNA"/>
</dbReference>
<dbReference type="NCBIfam" id="NF002332">
    <property type="entry name" value="PRK01293.1"/>
    <property type="match status" value="1"/>
</dbReference>
<evidence type="ECO:0000259" key="3">
    <source>
        <dbReference type="Pfam" id="PF10620"/>
    </source>
</evidence>
<dbReference type="NCBIfam" id="TIGR03135">
    <property type="entry name" value="malonate_mdcG"/>
    <property type="match status" value="1"/>
</dbReference>
<name>A0A4R5W4K4_9BURK</name>
<evidence type="ECO:0000313" key="5">
    <source>
        <dbReference type="EMBL" id="TDK67532.1"/>
    </source>
</evidence>
<accession>A0A4R5W4K4</accession>
<proteinExistence type="predicted"/>
<evidence type="ECO:0000259" key="4">
    <source>
        <dbReference type="Pfam" id="PF20866"/>
    </source>
</evidence>
<dbReference type="InterPro" id="IPR048903">
    <property type="entry name" value="MdcG_N"/>
</dbReference>
<gene>
    <name evidence="5" type="ORF">E2I14_07215</name>
</gene>
<evidence type="ECO:0000313" key="6">
    <source>
        <dbReference type="Proteomes" id="UP000294829"/>
    </source>
</evidence>
<dbReference type="Proteomes" id="UP000294829">
    <property type="component" value="Unassembled WGS sequence"/>
</dbReference>
<dbReference type="Pfam" id="PF20866">
    <property type="entry name" value="MdcG_N"/>
    <property type="match status" value="1"/>
</dbReference>
<dbReference type="AlphaFoldDB" id="A0A4R5W4K4"/>
<dbReference type="InterPro" id="IPR049180">
    <property type="entry name" value="MdcG_C"/>
</dbReference>
<dbReference type="Pfam" id="PF10620">
    <property type="entry name" value="MdcG"/>
    <property type="match status" value="1"/>
</dbReference>
<evidence type="ECO:0000256" key="2">
    <source>
        <dbReference type="ARBA" id="ARBA00022695"/>
    </source>
</evidence>
<sequence>MTDLNYPRPHDLLWHDGVHGLSALSAAASLPAWFNPNWPVVVRRAPLSEDGLCVPVGLRGLTRSVRFPALLAHSSIKRCLTPDALIEPDLWLLNPEIGNLPALNAFHVVLKKLSSTDLVWGPTGSVGFALATGTAVINADSDLDLVLRADERLSAEQIKLLQHALTQTECRIDLQIDSGFGGFSFVEWVRDAGRVLLKTETGPVLTDDPWAHPIESNHSKQRMG</sequence>
<protein>
    <submittedName>
        <fullName evidence="5">Malonate decarboxylase holo-ACP synthase</fullName>
    </submittedName>
</protein>
<comment type="caution">
    <text evidence="5">The sequence shown here is derived from an EMBL/GenBank/DDBJ whole genome shotgun (WGS) entry which is preliminary data.</text>
</comment>
<keyword evidence="2" id="KW-0548">Nucleotidyltransferase</keyword>
<keyword evidence="1" id="KW-0808">Transferase</keyword>
<dbReference type="OrthoDB" id="1275217at2"/>
<organism evidence="5 6">
    <name type="scientific">Sapientia aquatica</name>
    <dbReference type="NCBI Taxonomy" id="1549640"/>
    <lineage>
        <taxon>Bacteria</taxon>
        <taxon>Pseudomonadati</taxon>
        <taxon>Pseudomonadota</taxon>
        <taxon>Betaproteobacteria</taxon>
        <taxon>Burkholderiales</taxon>
        <taxon>Oxalobacteraceae</taxon>
        <taxon>Sapientia</taxon>
    </lineage>
</organism>
<feature type="domain" description="Phosphoribosyl-dephospho-CoA transferase MdcG C-terminal" evidence="3">
    <location>
        <begin position="100"/>
        <end position="209"/>
    </location>
</feature>